<protein>
    <submittedName>
        <fullName evidence="2">Uncharacterized protein</fullName>
    </submittedName>
</protein>
<keyword evidence="1" id="KW-0732">Signal</keyword>
<dbReference type="EMBL" id="BLQM01000213">
    <property type="protein sequence ID" value="GMH75830.1"/>
    <property type="molecule type" value="Genomic_DNA"/>
</dbReference>
<feature type="chain" id="PRO_5040745226" evidence="1">
    <location>
        <begin position="20"/>
        <end position="320"/>
    </location>
</feature>
<evidence type="ECO:0000313" key="3">
    <source>
        <dbReference type="Proteomes" id="UP001162640"/>
    </source>
</evidence>
<reference evidence="3" key="1">
    <citation type="journal article" date="2023" name="Commun. Biol.">
        <title>Genome analysis of Parmales, the sister group of diatoms, reveals the evolutionary specialization of diatoms from phago-mixotrophs to photoautotrophs.</title>
        <authorList>
            <person name="Ban H."/>
            <person name="Sato S."/>
            <person name="Yoshikawa S."/>
            <person name="Yamada K."/>
            <person name="Nakamura Y."/>
            <person name="Ichinomiya M."/>
            <person name="Sato N."/>
            <person name="Blanc-Mathieu R."/>
            <person name="Endo H."/>
            <person name="Kuwata A."/>
            <person name="Ogata H."/>
        </authorList>
    </citation>
    <scope>NUCLEOTIDE SEQUENCE [LARGE SCALE GENOMIC DNA]</scope>
</reference>
<evidence type="ECO:0000313" key="2">
    <source>
        <dbReference type="EMBL" id="GMH75830.1"/>
    </source>
</evidence>
<evidence type="ECO:0000256" key="1">
    <source>
        <dbReference type="SAM" id="SignalP"/>
    </source>
</evidence>
<sequence length="320" mass="35732">MKFITIALALGTIHGYISPEPDHYQCDSSVNFLSGMFYNQISLTDGCFTSDSGDLICNANPIYVPCAPPFASTDAAISYCQYMCSSVEEMENIGLTSERTCSPCTGFFFQRHGNGHEICGFFTDDMNDAKVNFSNHGHDGGSRVCIKSKLQIAFPVPSEITEENSEDHVHNWFFTVSTELSSGLRECHGYCGPHGTGECNQEPDLVWYCDSCNCKDYGNRYEEPPHRLLQESDPDVGIVDSCFEYDCSTDGLNPKSEVSSYCEGTHCDKWECCSFDAENYVCEIDKDCPQHFKCDKSPPPSFRRKLFGSLEIVHGKCVKE</sequence>
<name>A0A9W7EF81_9STRA</name>
<proteinExistence type="predicted"/>
<gene>
    <name evidence="2" type="ORF">TL16_g06885</name>
</gene>
<feature type="signal peptide" evidence="1">
    <location>
        <begin position="1"/>
        <end position="19"/>
    </location>
</feature>
<organism evidence="2 3">
    <name type="scientific">Triparma laevis f. inornata</name>
    <dbReference type="NCBI Taxonomy" id="1714386"/>
    <lineage>
        <taxon>Eukaryota</taxon>
        <taxon>Sar</taxon>
        <taxon>Stramenopiles</taxon>
        <taxon>Ochrophyta</taxon>
        <taxon>Bolidophyceae</taxon>
        <taxon>Parmales</taxon>
        <taxon>Triparmaceae</taxon>
        <taxon>Triparma</taxon>
    </lineage>
</organism>
<comment type="caution">
    <text evidence="2">The sequence shown here is derived from an EMBL/GenBank/DDBJ whole genome shotgun (WGS) entry which is preliminary data.</text>
</comment>
<dbReference type="AlphaFoldDB" id="A0A9W7EF81"/>
<dbReference type="Proteomes" id="UP001162640">
    <property type="component" value="Unassembled WGS sequence"/>
</dbReference>
<accession>A0A9W7EF81</accession>